<dbReference type="Gene3D" id="3.40.50.300">
    <property type="entry name" value="P-loop containing nucleotide triphosphate hydrolases"/>
    <property type="match status" value="2"/>
</dbReference>
<dbReference type="RefSeq" id="WP_047262565.1">
    <property type="nucleotide sequence ID" value="NZ_CP011542.1"/>
</dbReference>
<dbReference type="PANTHER" id="PTHR42771:SF2">
    <property type="entry name" value="IRON(3+)-HYDROXAMATE IMPORT ATP-BINDING PROTEIN FHUC"/>
    <property type="match status" value="1"/>
</dbReference>
<keyword evidence="7" id="KW-0472">Membrane</keyword>
<dbReference type="GO" id="GO:0005524">
    <property type="term" value="F:ATP binding"/>
    <property type="evidence" value="ECO:0007669"/>
    <property type="project" value="InterPro"/>
</dbReference>
<gene>
    <name evidence="9" type="ORF">CMUST_11210</name>
</gene>
<comment type="subcellular location">
    <subcellularLocation>
        <location evidence="1">Cell membrane</location>
        <topology evidence="1">Peripheral membrane protein</topology>
    </subcellularLocation>
</comment>
<organism evidence="9 10">
    <name type="scientific">Corynebacterium mustelae</name>
    <dbReference type="NCBI Taxonomy" id="571915"/>
    <lineage>
        <taxon>Bacteria</taxon>
        <taxon>Bacillati</taxon>
        <taxon>Actinomycetota</taxon>
        <taxon>Actinomycetes</taxon>
        <taxon>Mycobacteriales</taxon>
        <taxon>Corynebacteriaceae</taxon>
        <taxon>Corynebacterium</taxon>
    </lineage>
</organism>
<dbReference type="OrthoDB" id="9784297at2"/>
<keyword evidence="4" id="KW-0410">Iron transport</keyword>
<evidence type="ECO:0000256" key="6">
    <source>
        <dbReference type="ARBA" id="ARBA00023065"/>
    </source>
</evidence>
<dbReference type="GO" id="GO:0006826">
    <property type="term" value="P:iron ion transport"/>
    <property type="evidence" value="ECO:0007669"/>
    <property type="project" value="UniProtKB-KW"/>
</dbReference>
<dbReference type="Proteomes" id="UP000035199">
    <property type="component" value="Chromosome"/>
</dbReference>
<reference evidence="9 10" key="1">
    <citation type="journal article" date="2015" name="Genome Announc.">
        <title>Complete Genome Sequence of the Type Strain Corynebacterium mustelae DSM 45274, Isolated from Various Tissues of a Male Ferret with Lethal Sepsis.</title>
        <authorList>
            <person name="Ruckert C."/>
            <person name="Eimer J."/>
            <person name="Winkler A."/>
            <person name="Tauch A."/>
        </authorList>
    </citation>
    <scope>NUCLEOTIDE SEQUENCE [LARGE SCALE GENOMIC DNA]</scope>
    <source>
        <strain evidence="9 10">DSM 45274</strain>
    </source>
</reference>
<name>A0A0G3H5Y0_9CORY</name>
<keyword evidence="6" id="KW-0406">Ion transport</keyword>
<dbReference type="GO" id="GO:0006302">
    <property type="term" value="P:double-strand break repair"/>
    <property type="evidence" value="ECO:0007669"/>
    <property type="project" value="InterPro"/>
</dbReference>
<dbReference type="PANTHER" id="PTHR42771">
    <property type="entry name" value="IRON(3+)-HYDROXAMATE IMPORT ATP-BINDING PROTEIN FHUC"/>
    <property type="match status" value="1"/>
</dbReference>
<dbReference type="EMBL" id="CP011542">
    <property type="protein sequence ID" value="AKK06557.1"/>
    <property type="molecule type" value="Genomic_DNA"/>
</dbReference>
<protein>
    <submittedName>
        <fullName evidence="9">Putative ATPase</fullName>
    </submittedName>
</protein>
<evidence type="ECO:0000313" key="9">
    <source>
        <dbReference type="EMBL" id="AKK06557.1"/>
    </source>
</evidence>
<dbReference type="InterPro" id="IPR003959">
    <property type="entry name" value="ATPase_AAA_core"/>
</dbReference>
<evidence type="ECO:0000256" key="3">
    <source>
        <dbReference type="ARBA" id="ARBA00022475"/>
    </source>
</evidence>
<keyword evidence="2" id="KW-0813">Transport</keyword>
<reference evidence="10" key="2">
    <citation type="submission" date="2015-05" db="EMBL/GenBank/DDBJ databases">
        <title>Complete genome sequence of Corynebacterium mustelae DSM 45274, isolated from various tissues of a male ferret with lethal sepsis.</title>
        <authorList>
            <person name="Ruckert C."/>
            <person name="Albersmeier A."/>
            <person name="Winkler A."/>
            <person name="Tauch A."/>
        </authorList>
    </citation>
    <scope>NUCLEOTIDE SEQUENCE [LARGE SCALE GENOMIC DNA]</scope>
    <source>
        <strain evidence="10">DSM 45274</strain>
    </source>
</reference>
<dbReference type="Pfam" id="PF13476">
    <property type="entry name" value="AAA_23"/>
    <property type="match status" value="1"/>
</dbReference>
<evidence type="ECO:0000256" key="5">
    <source>
        <dbReference type="ARBA" id="ARBA00023004"/>
    </source>
</evidence>
<dbReference type="SUPFAM" id="SSF52540">
    <property type="entry name" value="P-loop containing nucleoside triphosphate hydrolases"/>
    <property type="match status" value="1"/>
</dbReference>
<accession>A0A0G3H5Y0</accession>
<keyword evidence="10" id="KW-1185">Reference proteome</keyword>
<dbReference type="CDD" id="cd00267">
    <property type="entry name" value="ABC_ATPase"/>
    <property type="match status" value="1"/>
</dbReference>
<proteinExistence type="predicted"/>
<evidence type="ECO:0000256" key="2">
    <source>
        <dbReference type="ARBA" id="ARBA00022448"/>
    </source>
</evidence>
<dbReference type="InterPro" id="IPR051535">
    <property type="entry name" value="Siderophore_ABC-ATPase"/>
</dbReference>
<dbReference type="KEGG" id="cmv:CMUST_11210"/>
<evidence type="ECO:0000256" key="4">
    <source>
        <dbReference type="ARBA" id="ARBA00022496"/>
    </source>
</evidence>
<dbReference type="GO" id="GO:0016887">
    <property type="term" value="F:ATP hydrolysis activity"/>
    <property type="evidence" value="ECO:0007669"/>
    <property type="project" value="InterPro"/>
</dbReference>
<keyword evidence="5" id="KW-0408">Iron</keyword>
<keyword evidence="3" id="KW-1003">Cell membrane</keyword>
<dbReference type="InterPro" id="IPR038729">
    <property type="entry name" value="Rad50/SbcC_AAA"/>
</dbReference>
<dbReference type="InterPro" id="IPR003593">
    <property type="entry name" value="AAA+_ATPase"/>
</dbReference>
<dbReference type="STRING" id="571915.CMUST_11210"/>
<dbReference type="PATRIC" id="fig|571915.4.peg.2395"/>
<evidence type="ECO:0000259" key="8">
    <source>
        <dbReference type="SMART" id="SM00382"/>
    </source>
</evidence>
<dbReference type="SMART" id="SM00382">
    <property type="entry name" value="AAA"/>
    <property type="match status" value="1"/>
</dbReference>
<feature type="domain" description="AAA+ ATPase" evidence="8">
    <location>
        <begin position="34"/>
        <end position="207"/>
    </location>
</feature>
<dbReference type="AlphaFoldDB" id="A0A0G3H5Y0"/>
<dbReference type="Pfam" id="PF13304">
    <property type="entry name" value="AAA_21"/>
    <property type="match status" value="1"/>
</dbReference>
<dbReference type="InterPro" id="IPR027417">
    <property type="entry name" value="P-loop_NTPase"/>
</dbReference>
<evidence type="ECO:0000313" key="10">
    <source>
        <dbReference type="Proteomes" id="UP000035199"/>
    </source>
</evidence>
<evidence type="ECO:0000256" key="1">
    <source>
        <dbReference type="ARBA" id="ARBA00004202"/>
    </source>
</evidence>
<sequence>MFVTQIRVDAEVTGYAAQLPVTQHLKHMGGLQLRAPVTVIVGDNGAGKSTLLEAIAVAMNINPEGGTKALMNFNYAETESQLGKALTISRAKNPPRSAFLRAETFFNFATEFRRNAAVDPMLHERSHGEGVLKFLDSLWKKPHFMLFDEPEAGLSAIAQMALLGKIYHAAEAGSQFIIATHSAILPAIPGADIVCISENGIDNVTYEECESVAATKEFLNNPHETAKFICFPD</sequence>
<evidence type="ECO:0000256" key="7">
    <source>
        <dbReference type="ARBA" id="ARBA00023136"/>
    </source>
</evidence>
<dbReference type="GO" id="GO:0005886">
    <property type="term" value="C:plasma membrane"/>
    <property type="evidence" value="ECO:0007669"/>
    <property type="project" value="UniProtKB-SubCell"/>
</dbReference>